<feature type="domain" description="Mur ligase central" evidence="10">
    <location>
        <begin position="119"/>
        <end position="297"/>
    </location>
</feature>
<dbReference type="PROSITE" id="PS01011">
    <property type="entry name" value="FOLYLPOLYGLU_SYNT_1"/>
    <property type="match status" value="1"/>
</dbReference>
<dbReference type="GO" id="GO:0008764">
    <property type="term" value="F:UDP-N-acetylmuramoylalanine-D-glutamate ligase activity"/>
    <property type="evidence" value="ECO:0007669"/>
    <property type="project" value="UniProtKB-UniRule"/>
</dbReference>
<dbReference type="GO" id="GO:0071555">
    <property type="term" value="P:cell wall organization"/>
    <property type="evidence" value="ECO:0007669"/>
    <property type="project" value="UniProtKB-KW"/>
</dbReference>
<dbReference type="InterPro" id="IPR005762">
    <property type="entry name" value="MurD"/>
</dbReference>
<keyword evidence="5 9" id="KW-0132">Cell division</keyword>
<dbReference type="GO" id="GO:0004326">
    <property type="term" value="F:tetrahydrofolylpolyglutamate synthase activity"/>
    <property type="evidence" value="ECO:0007669"/>
    <property type="project" value="InterPro"/>
</dbReference>
<keyword evidence="12" id="KW-1185">Reference proteome</keyword>
<dbReference type="Proteomes" id="UP000295678">
    <property type="component" value="Unassembled WGS sequence"/>
</dbReference>
<keyword evidence="8 9" id="KW-0131">Cell cycle</keyword>
<dbReference type="Gene3D" id="3.40.50.720">
    <property type="entry name" value="NAD(P)-binding Rossmann-like Domain"/>
    <property type="match status" value="1"/>
</dbReference>
<comment type="similarity">
    <text evidence="9">Belongs to the MurCDEF family.</text>
</comment>
<dbReference type="GO" id="GO:0008360">
    <property type="term" value="P:regulation of cell shape"/>
    <property type="evidence" value="ECO:0007669"/>
    <property type="project" value="UniProtKB-KW"/>
</dbReference>
<evidence type="ECO:0000256" key="6">
    <source>
        <dbReference type="ARBA" id="ARBA00022741"/>
    </source>
</evidence>
<dbReference type="InterPro" id="IPR018109">
    <property type="entry name" value="Folylpolyglutamate_synth_CS"/>
</dbReference>
<dbReference type="AlphaFoldDB" id="A0A4R3MM14"/>
<evidence type="ECO:0000256" key="8">
    <source>
        <dbReference type="ARBA" id="ARBA00023306"/>
    </source>
</evidence>
<keyword evidence="7 9" id="KW-0067">ATP-binding</keyword>
<dbReference type="OrthoDB" id="9809796at2"/>
<dbReference type="SUPFAM" id="SSF51984">
    <property type="entry name" value="MurCD N-terminal domain"/>
    <property type="match status" value="1"/>
</dbReference>
<keyword evidence="9" id="KW-0573">Peptidoglycan synthesis</keyword>
<dbReference type="Gene3D" id="3.90.190.20">
    <property type="entry name" value="Mur ligase, C-terminal domain"/>
    <property type="match status" value="1"/>
</dbReference>
<evidence type="ECO:0000259" key="10">
    <source>
        <dbReference type="Pfam" id="PF08245"/>
    </source>
</evidence>
<dbReference type="PANTHER" id="PTHR43692">
    <property type="entry name" value="UDP-N-ACETYLMURAMOYLALANINE--D-GLUTAMATE LIGASE"/>
    <property type="match status" value="1"/>
</dbReference>
<dbReference type="SUPFAM" id="SSF53623">
    <property type="entry name" value="MurD-like peptide ligases, catalytic domain"/>
    <property type="match status" value="1"/>
</dbReference>
<comment type="caution">
    <text evidence="11">The sequence shown here is derived from an EMBL/GenBank/DDBJ whole genome shotgun (WGS) entry which is preliminary data.</text>
</comment>
<comment type="catalytic activity">
    <reaction evidence="9">
        <text>UDP-N-acetyl-alpha-D-muramoyl-L-alanine + D-glutamate + ATP = UDP-N-acetyl-alpha-D-muramoyl-L-alanyl-D-glutamate + ADP + phosphate + H(+)</text>
        <dbReference type="Rhea" id="RHEA:16429"/>
        <dbReference type="ChEBI" id="CHEBI:15378"/>
        <dbReference type="ChEBI" id="CHEBI:29986"/>
        <dbReference type="ChEBI" id="CHEBI:30616"/>
        <dbReference type="ChEBI" id="CHEBI:43474"/>
        <dbReference type="ChEBI" id="CHEBI:83898"/>
        <dbReference type="ChEBI" id="CHEBI:83900"/>
        <dbReference type="ChEBI" id="CHEBI:456216"/>
        <dbReference type="EC" id="6.3.2.9"/>
    </reaction>
</comment>
<accession>A0A4R3MM14</accession>
<evidence type="ECO:0000256" key="3">
    <source>
        <dbReference type="ARBA" id="ARBA00022490"/>
    </source>
</evidence>
<dbReference type="PANTHER" id="PTHR43692:SF1">
    <property type="entry name" value="UDP-N-ACETYLMURAMOYLALANINE--D-GLUTAMATE LIGASE"/>
    <property type="match status" value="1"/>
</dbReference>
<reference evidence="11 12" key="1">
    <citation type="submission" date="2019-03" db="EMBL/GenBank/DDBJ databases">
        <title>Genomic Encyclopedia of Type Strains, Phase IV (KMG-IV): sequencing the most valuable type-strain genomes for metagenomic binning, comparative biology and taxonomic classification.</title>
        <authorList>
            <person name="Goeker M."/>
        </authorList>
    </citation>
    <scope>NUCLEOTIDE SEQUENCE [LARGE SCALE GENOMIC DNA]</scope>
    <source>
        <strain evidence="11 12">DSM 19345</strain>
    </source>
</reference>
<dbReference type="GO" id="GO:0051301">
    <property type="term" value="P:cell division"/>
    <property type="evidence" value="ECO:0007669"/>
    <property type="project" value="UniProtKB-KW"/>
</dbReference>
<name>A0A4R3MM14_9HYPH</name>
<keyword evidence="9" id="KW-0133">Cell shape</keyword>
<gene>
    <name evidence="9" type="primary">murD</name>
    <name evidence="11" type="ORF">EDC22_101368</name>
</gene>
<dbReference type="EC" id="6.3.2.9" evidence="9"/>
<dbReference type="UniPathway" id="UPA00219"/>
<comment type="subcellular location">
    <subcellularLocation>
        <location evidence="1 9">Cytoplasm</location>
    </subcellularLocation>
</comment>
<evidence type="ECO:0000256" key="9">
    <source>
        <dbReference type="HAMAP-Rule" id="MF_00639"/>
    </source>
</evidence>
<dbReference type="SUPFAM" id="SSF53244">
    <property type="entry name" value="MurD-like peptide ligases, peptide-binding domain"/>
    <property type="match status" value="1"/>
</dbReference>
<evidence type="ECO:0000256" key="2">
    <source>
        <dbReference type="ARBA" id="ARBA00004752"/>
    </source>
</evidence>
<keyword evidence="3 9" id="KW-0963">Cytoplasm</keyword>
<dbReference type="EMBL" id="SMAK01000001">
    <property type="protein sequence ID" value="TCT13500.1"/>
    <property type="molecule type" value="Genomic_DNA"/>
</dbReference>
<evidence type="ECO:0000256" key="4">
    <source>
        <dbReference type="ARBA" id="ARBA00022598"/>
    </source>
</evidence>
<organism evidence="11 12">
    <name type="scientific">Tepidamorphus gemmatus</name>
    <dbReference type="NCBI Taxonomy" id="747076"/>
    <lineage>
        <taxon>Bacteria</taxon>
        <taxon>Pseudomonadati</taxon>
        <taxon>Pseudomonadota</taxon>
        <taxon>Alphaproteobacteria</taxon>
        <taxon>Hyphomicrobiales</taxon>
        <taxon>Tepidamorphaceae</taxon>
        <taxon>Tepidamorphus</taxon>
    </lineage>
</organism>
<evidence type="ECO:0000256" key="7">
    <source>
        <dbReference type="ARBA" id="ARBA00022840"/>
    </source>
</evidence>
<feature type="binding site" evidence="9">
    <location>
        <begin position="121"/>
        <end position="127"/>
    </location>
    <ligand>
        <name>ATP</name>
        <dbReference type="ChEBI" id="CHEBI:30616"/>
    </ligand>
</feature>
<evidence type="ECO:0000256" key="5">
    <source>
        <dbReference type="ARBA" id="ARBA00022618"/>
    </source>
</evidence>
<keyword evidence="9" id="KW-0961">Cell wall biogenesis/degradation</keyword>
<comment type="pathway">
    <text evidence="2 9">Cell wall biogenesis; peptidoglycan biosynthesis.</text>
</comment>
<comment type="function">
    <text evidence="9">Cell wall formation. Catalyzes the addition of glutamate to the nucleotide precursor UDP-N-acetylmuramoyl-L-alanine (UMA).</text>
</comment>
<keyword evidence="4 9" id="KW-0436">Ligase</keyword>
<evidence type="ECO:0000256" key="1">
    <source>
        <dbReference type="ARBA" id="ARBA00004496"/>
    </source>
</evidence>
<dbReference type="Pfam" id="PF08245">
    <property type="entry name" value="Mur_ligase_M"/>
    <property type="match status" value="1"/>
</dbReference>
<dbReference type="GO" id="GO:0005737">
    <property type="term" value="C:cytoplasm"/>
    <property type="evidence" value="ECO:0007669"/>
    <property type="project" value="UniProtKB-SubCell"/>
</dbReference>
<dbReference type="InterPro" id="IPR013221">
    <property type="entry name" value="Mur_ligase_cen"/>
</dbReference>
<keyword evidence="6 9" id="KW-0547">Nucleotide-binding</keyword>
<evidence type="ECO:0000313" key="12">
    <source>
        <dbReference type="Proteomes" id="UP000295678"/>
    </source>
</evidence>
<dbReference type="InterPro" id="IPR036615">
    <property type="entry name" value="Mur_ligase_C_dom_sf"/>
</dbReference>
<dbReference type="InterPro" id="IPR036565">
    <property type="entry name" value="Mur-like_cat_sf"/>
</dbReference>
<proteinExistence type="inferred from homology"/>
<dbReference type="GO" id="GO:0009252">
    <property type="term" value="P:peptidoglycan biosynthetic process"/>
    <property type="evidence" value="ECO:0007669"/>
    <property type="project" value="UniProtKB-UniRule"/>
</dbReference>
<protein>
    <recommendedName>
        <fullName evidence="9">UDP-N-acetylmuramoylalanine--D-glutamate ligase</fullName>
        <ecNumber evidence="9">6.3.2.9</ecNumber>
    </recommendedName>
    <alternativeName>
        <fullName evidence="9">D-glutamic acid-adding enzyme</fullName>
    </alternativeName>
    <alternativeName>
        <fullName evidence="9">UDP-N-acetylmuramoyl-L-alanyl-D-glutamate synthetase</fullName>
    </alternativeName>
</protein>
<evidence type="ECO:0000313" key="11">
    <source>
        <dbReference type="EMBL" id="TCT13500.1"/>
    </source>
</evidence>
<dbReference type="GO" id="GO:0005524">
    <property type="term" value="F:ATP binding"/>
    <property type="evidence" value="ECO:0007669"/>
    <property type="project" value="UniProtKB-UniRule"/>
</dbReference>
<dbReference type="Gene3D" id="3.40.1190.10">
    <property type="entry name" value="Mur-like, catalytic domain"/>
    <property type="match status" value="1"/>
</dbReference>
<dbReference type="NCBIfam" id="TIGR01087">
    <property type="entry name" value="murD"/>
    <property type="match status" value="1"/>
</dbReference>
<dbReference type="HAMAP" id="MF_00639">
    <property type="entry name" value="MurD"/>
    <property type="match status" value="1"/>
</dbReference>
<sequence length="466" mass="48033">MIPVTTFAGRRVAVFGLARSGLDAMRALMAGGAVVTGSDDSAPRAAEASAQGFPITDLAEADWSGFDALVLSPGVPLTHPAPHWTVRRAGEAGVEVIGDTELFFRERAARDPAAPVVAITGTNGKSTTTALIGHLLRAAGRDVEVGGNIGKAVLGLAPFAPGRAYVLELSSYQIDLTPTLQPTVGVLLNVTPDHLDRHGSLEHYADVKARIAAHGGVTVIAVDDEFTRAIADRADAAGRRVVRVSAERKLRDGVFARGSAIVRAEGGAETVVADLAGIGSLRGSHNAQNAVAAVAAVQALGVGDAAIAAGLGTFPGLAHRMELVGRRGRVLFVNDSKATNAEAAARSLASFEAIHWIVGGRPKSGGIESLRAFFPRIQAAYLIGEAARDFARTLGSDVPHRQCGDLATAVGEAAAAAAADPAAEPVVLLAPACASFDQFPDFEARGDAFRRLVAALPEGDRGREAV</sequence>
<dbReference type="RefSeq" id="WP_132804881.1">
    <property type="nucleotide sequence ID" value="NZ_SMAK01000001.1"/>
</dbReference>